<dbReference type="AlphaFoldDB" id="A0A1E3IJ00"/>
<keyword evidence="5" id="KW-0560">Oxidoreductase</keyword>
<dbReference type="Gene3D" id="3.30.9.10">
    <property type="entry name" value="D-Amino Acid Oxidase, subunit A, domain 2"/>
    <property type="match status" value="1"/>
</dbReference>
<dbReference type="GO" id="GO:0008115">
    <property type="term" value="F:sarcosine oxidase activity"/>
    <property type="evidence" value="ECO:0007669"/>
    <property type="project" value="TreeGrafter"/>
</dbReference>
<evidence type="ECO:0000256" key="2">
    <source>
        <dbReference type="ARBA" id="ARBA00010989"/>
    </source>
</evidence>
<feature type="domain" description="FAD dependent oxidoreductase" evidence="8">
    <location>
        <begin position="134"/>
        <end position="456"/>
    </location>
</feature>
<reference evidence="9 10" key="1">
    <citation type="submission" date="2016-06" db="EMBL/GenBank/DDBJ databases">
        <title>Evolution of pathogenesis and genome organization in the Tremellales.</title>
        <authorList>
            <person name="Cuomo C."/>
            <person name="Litvintseva A."/>
            <person name="Heitman J."/>
            <person name="Chen Y."/>
            <person name="Sun S."/>
            <person name="Springer D."/>
            <person name="Dromer F."/>
            <person name="Young S."/>
            <person name="Zeng Q."/>
            <person name="Chapman S."/>
            <person name="Gujja S."/>
            <person name="Saif S."/>
            <person name="Birren B."/>
        </authorList>
    </citation>
    <scope>NUCLEOTIDE SEQUENCE [LARGE SCALE GENOMIC DNA]</scope>
    <source>
        <strain evidence="9 10">CBS 7118</strain>
    </source>
</reference>
<comment type="cofactor">
    <cofactor evidence="1">
        <name>FAD</name>
        <dbReference type="ChEBI" id="CHEBI:57692"/>
    </cofactor>
</comment>
<dbReference type="PANTHER" id="PTHR10961">
    <property type="entry name" value="PEROXISOMAL SARCOSINE OXIDASE"/>
    <property type="match status" value="1"/>
</dbReference>
<dbReference type="GeneID" id="30196116"/>
<evidence type="ECO:0000256" key="5">
    <source>
        <dbReference type="ARBA" id="ARBA00023002"/>
    </source>
</evidence>
<dbReference type="EMBL" id="AWGH01000027">
    <property type="protein sequence ID" value="ODN87681.1"/>
    <property type="molecule type" value="Genomic_DNA"/>
</dbReference>
<protein>
    <recommendedName>
        <fullName evidence="8">FAD dependent oxidoreductase domain-containing protein</fullName>
    </recommendedName>
</protein>
<evidence type="ECO:0000256" key="4">
    <source>
        <dbReference type="ARBA" id="ARBA00022827"/>
    </source>
</evidence>
<organism evidence="9 10">
    <name type="scientific">Cryptococcus wingfieldii CBS 7118</name>
    <dbReference type="NCBI Taxonomy" id="1295528"/>
    <lineage>
        <taxon>Eukaryota</taxon>
        <taxon>Fungi</taxon>
        <taxon>Dikarya</taxon>
        <taxon>Basidiomycota</taxon>
        <taxon>Agaricomycotina</taxon>
        <taxon>Tremellomycetes</taxon>
        <taxon>Tremellales</taxon>
        <taxon>Cryptococcaceae</taxon>
        <taxon>Cryptococcus</taxon>
    </lineage>
</organism>
<evidence type="ECO:0000313" key="9">
    <source>
        <dbReference type="EMBL" id="ODN87681.1"/>
    </source>
</evidence>
<dbReference type="Proteomes" id="UP000094819">
    <property type="component" value="Unassembled WGS sequence"/>
</dbReference>
<dbReference type="SUPFAM" id="SSF51905">
    <property type="entry name" value="FAD/NAD(P)-binding domain"/>
    <property type="match status" value="1"/>
</dbReference>
<dbReference type="Pfam" id="PF01266">
    <property type="entry name" value="DAO"/>
    <property type="match status" value="1"/>
</dbReference>
<dbReference type="GO" id="GO:0050660">
    <property type="term" value="F:flavin adenine dinucleotide binding"/>
    <property type="evidence" value="ECO:0007669"/>
    <property type="project" value="InterPro"/>
</dbReference>
<feature type="compositionally biased region" description="Polar residues" evidence="6">
    <location>
        <begin position="335"/>
        <end position="344"/>
    </location>
</feature>
<evidence type="ECO:0000259" key="8">
    <source>
        <dbReference type="Pfam" id="PF01266"/>
    </source>
</evidence>
<accession>A0A1E3IJ00</accession>
<dbReference type="InterPro" id="IPR036188">
    <property type="entry name" value="FAD/NAD-bd_sf"/>
</dbReference>
<evidence type="ECO:0000313" key="10">
    <source>
        <dbReference type="Proteomes" id="UP000094819"/>
    </source>
</evidence>
<gene>
    <name evidence="9" type="ORF">L198_06905</name>
</gene>
<dbReference type="PANTHER" id="PTHR10961:SF15">
    <property type="entry name" value="FAD DEPENDENT OXIDOREDUCTASE DOMAIN-CONTAINING PROTEIN"/>
    <property type="match status" value="1"/>
</dbReference>
<keyword evidence="4" id="KW-0274">FAD</keyword>
<evidence type="ECO:0000256" key="3">
    <source>
        <dbReference type="ARBA" id="ARBA00022630"/>
    </source>
</evidence>
<dbReference type="OrthoDB" id="2219495at2759"/>
<feature type="region of interest" description="Disordered" evidence="6">
    <location>
        <begin position="638"/>
        <end position="661"/>
    </location>
</feature>
<evidence type="ECO:0000256" key="6">
    <source>
        <dbReference type="SAM" id="MobiDB-lite"/>
    </source>
</evidence>
<dbReference type="InterPro" id="IPR045170">
    <property type="entry name" value="MTOX"/>
</dbReference>
<proteinExistence type="inferred from homology"/>
<comment type="similarity">
    <text evidence="2">Belongs to the MSOX/MTOX family.</text>
</comment>
<feature type="compositionally biased region" description="Polar residues" evidence="6">
    <location>
        <begin position="357"/>
        <end position="373"/>
    </location>
</feature>
<dbReference type="RefSeq" id="XP_019029024.1">
    <property type="nucleotide sequence ID" value="XM_019178930.1"/>
</dbReference>
<keyword evidence="7" id="KW-0732">Signal</keyword>
<evidence type="ECO:0000256" key="1">
    <source>
        <dbReference type="ARBA" id="ARBA00001974"/>
    </source>
</evidence>
<feature type="signal peptide" evidence="7">
    <location>
        <begin position="1"/>
        <end position="21"/>
    </location>
</feature>
<sequence length="683" mass="74409">MTTPNSHIAIVGAGIFGLTLSLNLKQRGYKHVTVFDEQYHEEEDEYNVHGDRDVDAAYRYSRKTTHETLNGSSLPLWKQWNTQIASTPAHLLPPGLNPSDRLFSPCGFLSVSGGLTLSAKDRVTVDAHKAAGGRGTIYVIRDPIDMARLRTSTSLNPSSSHWIQKAQLFDHPHPDPIHPLTNGFLNISSGSTNAPKTKLWLRHLCSQAGVNFISGGSRGKVEEVLCWEGVRRSRRGSREGEGKTKKVRAVKTGDGKVHEADFVILACGGCTPSLVPEVDELVERTMGSEVIIQLPTDRPDLWDKFSSERFYGSPRKEDGTITFGYRNSPKPTKPPLSQSPLTTKSSFPIPLPLSSPNTLSNPIPTSSRPQTARNHSKPLPTSLPIPTLLIIRNAISQIFPELRGVDVNVVDTRMGSYTDLVRPGSSARGGAGGGKVADWAPGYDGLFVVFGQDEQGAGGFVPDLGKDLFESLEKRANPFPWPSDSLPIRTPTPLALPTPNPLPSPVSYSYPSTGYQDHQRHNSLTGADPYAYSHGLPSFTGYPDHSTGLLSHHTLTDVHTAAEHKGVFPPFSPVSALRHSAEPPPPSYSHPAQGRGHDVGGGEHFNPSPSQQQAQQGYEDFENFEALGGLEGLAMVAAGGELKREREREEEREKRERERDDWVWAKVEAAAGLASAMVNGRVT</sequence>
<dbReference type="Gene3D" id="3.50.50.60">
    <property type="entry name" value="FAD/NAD(P)-binding domain"/>
    <property type="match status" value="1"/>
</dbReference>
<keyword evidence="3" id="KW-0285">Flavoprotein</keyword>
<feature type="chain" id="PRO_5009129789" description="FAD dependent oxidoreductase domain-containing protein" evidence="7">
    <location>
        <begin position="22"/>
        <end position="683"/>
    </location>
</feature>
<evidence type="ECO:0000256" key="7">
    <source>
        <dbReference type="SAM" id="SignalP"/>
    </source>
</evidence>
<feature type="compositionally biased region" description="Low complexity" evidence="6">
    <location>
        <begin position="345"/>
        <end position="356"/>
    </location>
</feature>
<feature type="compositionally biased region" description="Basic and acidic residues" evidence="6">
    <location>
        <begin position="641"/>
        <end position="661"/>
    </location>
</feature>
<comment type="caution">
    <text evidence="9">The sequence shown here is derived from an EMBL/GenBank/DDBJ whole genome shotgun (WGS) entry which is preliminary data.</text>
</comment>
<dbReference type="InterPro" id="IPR006076">
    <property type="entry name" value="FAD-dep_OxRdtase"/>
</dbReference>
<feature type="region of interest" description="Disordered" evidence="6">
    <location>
        <begin position="573"/>
        <end position="615"/>
    </location>
</feature>
<name>A0A1E3IJ00_9TREE</name>
<feature type="region of interest" description="Disordered" evidence="6">
    <location>
        <begin position="315"/>
        <end position="379"/>
    </location>
</feature>
<keyword evidence="10" id="KW-1185">Reference proteome</keyword>